<evidence type="ECO:0000256" key="11">
    <source>
        <dbReference type="ARBA" id="ARBA00022989"/>
    </source>
</evidence>
<dbReference type="SUPFAM" id="SSF55874">
    <property type="entry name" value="ATPase domain of HSP90 chaperone/DNA topoisomerase II/histidine kinase"/>
    <property type="match status" value="1"/>
</dbReference>
<dbReference type="SMART" id="SM00091">
    <property type="entry name" value="PAS"/>
    <property type="match status" value="2"/>
</dbReference>
<accession>A0ABP7SMR8</accession>
<keyword evidence="7 16" id="KW-0812">Transmembrane</keyword>
<dbReference type="PROSITE" id="PS50112">
    <property type="entry name" value="PAS"/>
    <property type="match status" value="2"/>
</dbReference>
<feature type="domain" description="Histidine kinase" evidence="17">
    <location>
        <begin position="545"/>
        <end position="766"/>
    </location>
</feature>
<dbReference type="CDD" id="cd00130">
    <property type="entry name" value="PAS"/>
    <property type="match status" value="2"/>
</dbReference>
<comment type="subcellular location">
    <subcellularLocation>
        <location evidence="2">Cell membrane</location>
        <topology evidence="2">Multi-pass membrane protein</topology>
    </subcellularLocation>
</comment>
<dbReference type="InterPro" id="IPR013767">
    <property type="entry name" value="PAS_fold"/>
</dbReference>
<dbReference type="EMBL" id="BAAAZE010000003">
    <property type="protein sequence ID" value="GAA4013667.1"/>
    <property type="molecule type" value="Genomic_DNA"/>
</dbReference>
<feature type="domain" description="Response regulatory" evidence="18">
    <location>
        <begin position="785"/>
        <end position="907"/>
    </location>
</feature>
<dbReference type="SMART" id="SM00388">
    <property type="entry name" value="HisKA"/>
    <property type="match status" value="1"/>
</dbReference>
<proteinExistence type="predicted"/>
<dbReference type="InterPro" id="IPR036097">
    <property type="entry name" value="HisK_dim/P_sf"/>
</dbReference>
<dbReference type="InterPro" id="IPR000700">
    <property type="entry name" value="PAS-assoc_C"/>
</dbReference>
<dbReference type="InterPro" id="IPR003661">
    <property type="entry name" value="HisK_dim/P_dom"/>
</dbReference>
<evidence type="ECO:0000256" key="14">
    <source>
        <dbReference type="PROSITE-ProRule" id="PRU00110"/>
    </source>
</evidence>
<keyword evidence="9" id="KW-0418">Kinase</keyword>
<keyword evidence="8" id="KW-0547">Nucleotide-binding</keyword>
<dbReference type="PROSITE" id="PS50894">
    <property type="entry name" value="HPT"/>
    <property type="match status" value="1"/>
</dbReference>
<dbReference type="Pfam" id="PF00072">
    <property type="entry name" value="Response_reg"/>
    <property type="match status" value="2"/>
</dbReference>
<evidence type="ECO:0000256" key="6">
    <source>
        <dbReference type="ARBA" id="ARBA00022679"/>
    </source>
</evidence>
<dbReference type="InterPro" id="IPR035965">
    <property type="entry name" value="PAS-like_dom_sf"/>
</dbReference>
<dbReference type="EC" id="2.7.13.3" evidence="3"/>
<feature type="transmembrane region" description="Helical" evidence="16">
    <location>
        <begin position="179"/>
        <end position="205"/>
    </location>
</feature>
<evidence type="ECO:0000313" key="24">
    <source>
        <dbReference type="Proteomes" id="UP001501353"/>
    </source>
</evidence>
<feature type="transmembrane region" description="Helical" evidence="16">
    <location>
        <begin position="12"/>
        <end position="32"/>
    </location>
</feature>
<comment type="catalytic activity">
    <reaction evidence="1">
        <text>ATP + protein L-histidine = ADP + protein N-phospho-L-histidine.</text>
        <dbReference type="EC" id="2.7.13.3"/>
    </reaction>
</comment>
<dbReference type="InterPro" id="IPR003594">
    <property type="entry name" value="HATPase_dom"/>
</dbReference>
<dbReference type="SMART" id="SM00073">
    <property type="entry name" value="HPT"/>
    <property type="match status" value="1"/>
</dbReference>
<feature type="domain" description="PAS" evidence="19">
    <location>
        <begin position="400"/>
        <end position="472"/>
    </location>
</feature>
<evidence type="ECO:0000256" key="7">
    <source>
        <dbReference type="ARBA" id="ARBA00022692"/>
    </source>
</evidence>
<evidence type="ECO:0000313" key="23">
    <source>
        <dbReference type="EMBL" id="GAA4013667.1"/>
    </source>
</evidence>
<dbReference type="PROSITE" id="PS50109">
    <property type="entry name" value="HIS_KIN"/>
    <property type="match status" value="1"/>
</dbReference>
<dbReference type="InterPro" id="IPR000014">
    <property type="entry name" value="PAS"/>
</dbReference>
<dbReference type="InterPro" id="IPR036641">
    <property type="entry name" value="HPT_dom_sf"/>
</dbReference>
<keyword evidence="6" id="KW-0808">Transferase</keyword>
<organism evidence="23 24">
    <name type="scientific">Actimicrobium antarcticum</name>
    <dbReference type="NCBI Taxonomy" id="1051899"/>
    <lineage>
        <taxon>Bacteria</taxon>
        <taxon>Pseudomonadati</taxon>
        <taxon>Pseudomonadota</taxon>
        <taxon>Betaproteobacteria</taxon>
        <taxon>Burkholderiales</taxon>
        <taxon>Oxalobacteraceae</taxon>
        <taxon>Actimicrobium</taxon>
    </lineage>
</organism>
<evidence type="ECO:0000256" key="5">
    <source>
        <dbReference type="ARBA" id="ARBA00022553"/>
    </source>
</evidence>
<protein>
    <recommendedName>
        <fullName evidence="3">histidine kinase</fullName>
        <ecNumber evidence="3">2.7.13.3</ecNumber>
    </recommendedName>
</protein>
<dbReference type="PRINTS" id="PR00344">
    <property type="entry name" value="BCTRLSENSOR"/>
</dbReference>
<feature type="domain" description="Response regulatory" evidence="18">
    <location>
        <begin position="935"/>
        <end position="1051"/>
    </location>
</feature>
<evidence type="ECO:0000259" key="20">
    <source>
        <dbReference type="PROSITE" id="PS50113"/>
    </source>
</evidence>
<dbReference type="InterPro" id="IPR008207">
    <property type="entry name" value="Sig_transdc_His_kin_Hpt_dom"/>
</dbReference>
<dbReference type="SMART" id="SM00448">
    <property type="entry name" value="REC"/>
    <property type="match status" value="2"/>
</dbReference>
<dbReference type="CDD" id="cd17546">
    <property type="entry name" value="REC_hyHK_CKI1_RcsC-like"/>
    <property type="match status" value="2"/>
</dbReference>
<evidence type="ECO:0000256" key="15">
    <source>
        <dbReference type="PROSITE-ProRule" id="PRU00169"/>
    </source>
</evidence>
<evidence type="ECO:0000259" key="17">
    <source>
        <dbReference type="PROSITE" id="PS50109"/>
    </source>
</evidence>
<dbReference type="PANTHER" id="PTHR45339">
    <property type="entry name" value="HYBRID SIGNAL TRANSDUCTION HISTIDINE KINASE J"/>
    <property type="match status" value="1"/>
</dbReference>
<dbReference type="PANTHER" id="PTHR45339:SF1">
    <property type="entry name" value="HYBRID SIGNAL TRANSDUCTION HISTIDINE KINASE J"/>
    <property type="match status" value="1"/>
</dbReference>
<dbReference type="PROSITE" id="PS50110">
    <property type="entry name" value="RESPONSE_REGULATORY"/>
    <property type="match status" value="2"/>
</dbReference>
<dbReference type="SUPFAM" id="SSF52172">
    <property type="entry name" value="CheY-like"/>
    <property type="match status" value="2"/>
</dbReference>
<dbReference type="Pfam" id="PF00989">
    <property type="entry name" value="PAS"/>
    <property type="match status" value="1"/>
</dbReference>
<keyword evidence="5 15" id="KW-0597">Phosphoprotein</keyword>
<evidence type="ECO:0000256" key="1">
    <source>
        <dbReference type="ARBA" id="ARBA00000085"/>
    </source>
</evidence>
<evidence type="ECO:0000256" key="8">
    <source>
        <dbReference type="ARBA" id="ARBA00022741"/>
    </source>
</evidence>
<dbReference type="Pfam" id="PF02518">
    <property type="entry name" value="HATPase_c"/>
    <property type="match status" value="1"/>
</dbReference>
<sequence length="1281" mass="139701">MELRKLSNRFTLVIVVLLGMTSISVISTFFLGNARRDVLKSLHTASDSVHALVRESDQLSRFVGDYVSSGDERYAALFRERKQRVRSRERTAAIAPPSSMSPGERALIEQSWQSAGVVDVMEEAAISAVKADDRAAAITLIFSEAYRQAQRSVTVPLEAAGEQVRQRLEGRLGALDQQVLLAMTFAIVTLLLSVVLVILTLLLFYRRKVLLPLVVLTEKTRNMAQGDRDIDFGHETDQTEMGELAHALKAYDHSVAQLHEQRMQAEMAEAWNRHIINCSPDGMLVVDAAGTILIANPKAHAIFGYADGELVGSSLDELTPPDIRPRHAAMRARFMEVSRERPMDSLAGDYFRGLHKSGREFNLELGLTRMPPNVQWGSCVCVTARDITTRKQAEKQVADQVELQRVLLDTLTYPVFIKGPDGRLLGVNQAYLDTFDVQLDEIIGKTVMEFAPLHRPERAVFGSLNERVLRDGGSFTAEMMVRFGDREIHPVIYTLAAFSNSNGARGGLVGSIIDLTLQKQAEAALAEAREVAEEATRLKSDFLANMSHEIRTPMNVIIGMSHLALETDLDNKQRNYIDKCHSAARNLLGVINDILDFSKIEAGKLHFEQIGFDLDDVMDNLADTATLRAQEKNLELLFDIAADVPAGLIGDPLRLGQVLSNLVSNAIKFTGSGEVRVSIRTHGMSAEAVCLRFDVTDSGIGISEEQRSKLFHAFSQADSSTSRKYGGTGLGLTICRSLVGMMGGDISVASEPGIGSTFTFTAQFGLGAEQRERVIADDNEMLGTRVLVVDDNPSARDIFSSLLNTLKFAVTAVGSGPEAIAALRQAHAAGAAYRLVLMDWMMPGMDGVETIRRIRNDTSMPDIPLCVMVTAYSRDELLHRLADCRVDGVLVKPVTPSGLFDAVLDAFGKHVIASPRKKALRTDYLQAQDAVRGAHLLLVEDNLVNQEMVVDIFATAGIQVDIASNGAEALTMVTQTTYDGVLMDCQMPVMDGFEATRQIRALAGYADLPILAMTANAMAGDRQRCRDAGMNDHIAKPIDVMQLFIKLHQWIVPARDGGRRMTARPWSVSAPVLPEIEGLDLVTALRQLDGNTRLLHHLIRRFMDNQYDASARITRALADGLNDDALRHAHTLKGLAANIGASSLAALAAQFEAGIRQNADDDVAAALALLADALANVMARLRAAMPETQHDVPAIDDIMPLAAPLDVAALARVVADLATCLKNDDAGAAQPANVLVEQLMLLGHVTEARELNKLVARYDYEQAMTMLEDVATSLGLPAGSV</sequence>
<dbReference type="InterPro" id="IPR013656">
    <property type="entry name" value="PAS_4"/>
</dbReference>
<evidence type="ECO:0000259" key="21">
    <source>
        <dbReference type="PROSITE" id="PS50885"/>
    </source>
</evidence>
<keyword evidence="11 16" id="KW-1133">Transmembrane helix</keyword>
<keyword evidence="24" id="KW-1185">Reference proteome</keyword>
<feature type="modified residue" description="Phosphohistidine" evidence="14">
    <location>
        <position position="1130"/>
    </location>
</feature>
<evidence type="ECO:0000256" key="12">
    <source>
        <dbReference type="ARBA" id="ARBA00023012"/>
    </source>
</evidence>
<dbReference type="Proteomes" id="UP001501353">
    <property type="component" value="Unassembled WGS sequence"/>
</dbReference>
<dbReference type="SMART" id="SM00387">
    <property type="entry name" value="HATPase_c"/>
    <property type="match status" value="1"/>
</dbReference>
<evidence type="ECO:0000256" key="4">
    <source>
        <dbReference type="ARBA" id="ARBA00022475"/>
    </source>
</evidence>
<evidence type="ECO:0000256" key="16">
    <source>
        <dbReference type="SAM" id="Phobius"/>
    </source>
</evidence>
<evidence type="ECO:0000259" key="18">
    <source>
        <dbReference type="PROSITE" id="PS50110"/>
    </source>
</evidence>
<dbReference type="Pfam" id="PF01627">
    <property type="entry name" value="Hpt"/>
    <property type="match status" value="1"/>
</dbReference>
<dbReference type="PROSITE" id="PS50113">
    <property type="entry name" value="PAC"/>
    <property type="match status" value="1"/>
</dbReference>
<keyword evidence="10" id="KW-0067">ATP-binding</keyword>
<dbReference type="InterPro" id="IPR011006">
    <property type="entry name" value="CheY-like_superfamily"/>
</dbReference>
<name>A0ABP7SMR8_9BURK</name>
<dbReference type="Gene3D" id="1.10.287.130">
    <property type="match status" value="1"/>
</dbReference>
<dbReference type="CDD" id="cd00082">
    <property type="entry name" value="HisKA"/>
    <property type="match status" value="1"/>
</dbReference>
<gene>
    <name evidence="23" type="ORF">GCM10022212_04630</name>
</gene>
<dbReference type="Gene3D" id="3.30.450.20">
    <property type="entry name" value="PAS domain"/>
    <property type="match status" value="2"/>
</dbReference>
<dbReference type="Pfam" id="PF00512">
    <property type="entry name" value="HisKA"/>
    <property type="match status" value="1"/>
</dbReference>
<dbReference type="InterPro" id="IPR001789">
    <property type="entry name" value="Sig_transdc_resp-reg_receiver"/>
</dbReference>
<dbReference type="NCBIfam" id="TIGR00229">
    <property type="entry name" value="sensory_box"/>
    <property type="match status" value="2"/>
</dbReference>
<evidence type="ECO:0000256" key="10">
    <source>
        <dbReference type="ARBA" id="ARBA00022840"/>
    </source>
</evidence>
<evidence type="ECO:0000256" key="3">
    <source>
        <dbReference type="ARBA" id="ARBA00012438"/>
    </source>
</evidence>
<dbReference type="CDD" id="cd16922">
    <property type="entry name" value="HATPase_EvgS-ArcB-TorS-like"/>
    <property type="match status" value="1"/>
</dbReference>
<dbReference type="InterPro" id="IPR036890">
    <property type="entry name" value="HATPase_C_sf"/>
</dbReference>
<dbReference type="SUPFAM" id="SSF47384">
    <property type="entry name" value="Homodimeric domain of signal transducing histidine kinase"/>
    <property type="match status" value="1"/>
</dbReference>
<evidence type="ECO:0000259" key="22">
    <source>
        <dbReference type="PROSITE" id="PS50894"/>
    </source>
</evidence>
<dbReference type="InterPro" id="IPR005467">
    <property type="entry name" value="His_kinase_dom"/>
</dbReference>
<dbReference type="Gene3D" id="3.40.50.2300">
    <property type="match status" value="2"/>
</dbReference>
<evidence type="ECO:0000256" key="13">
    <source>
        <dbReference type="ARBA" id="ARBA00023136"/>
    </source>
</evidence>
<dbReference type="Gene3D" id="1.20.120.160">
    <property type="entry name" value="HPT domain"/>
    <property type="match status" value="1"/>
</dbReference>
<dbReference type="InterPro" id="IPR004358">
    <property type="entry name" value="Sig_transdc_His_kin-like_C"/>
</dbReference>
<evidence type="ECO:0000259" key="19">
    <source>
        <dbReference type="PROSITE" id="PS50112"/>
    </source>
</evidence>
<keyword evidence="12" id="KW-0902">Two-component regulatory system</keyword>
<dbReference type="SUPFAM" id="SSF47226">
    <property type="entry name" value="Histidine-containing phosphotransfer domain, HPT domain"/>
    <property type="match status" value="1"/>
</dbReference>
<comment type="caution">
    <text evidence="23">The sequence shown here is derived from an EMBL/GenBank/DDBJ whole genome shotgun (WGS) entry which is preliminary data.</text>
</comment>
<feature type="domain" description="HAMP" evidence="21">
    <location>
        <begin position="207"/>
        <end position="260"/>
    </location>
</feature>
<feature type="domain" description="PAC" evidence="20">
    <location>
        <begin position="475"/>
        <end position="527"/>
    </location>
</feature>
<evidence type="ECO:0000256" key="9">
    <source>
        <dbReference type="ARBA" id="ARBA00022777"/>
    </source>
</evidence>
<feature type="domain" description="HPt" evidence="22">
    <location>
        <begin position="1091"/>
        <end position="1184"/>
    </location>
</feature>
<evidence type="ECO:0000256" key="2">
    <source>
        <dbReference type="ARBA" id="ARBA00004651"/>
    </source>
</evidence>
<dbReference type="Pfam" id="PF08448">
    <property type="entry name" value="PAS_4"/>
    <property type="match status" value="1"/>
</dbReference>
<dbReference type="Gene3D" id="6.10.340.10">
    <property type="match status" value="1"/>
</dbReference>
<feature type="domain" description="PAS" evidence="19">
    <location>
        <begin position="268"/>
        <end position="322"/>
    </location>
</feature>
<keyword evidence="4" id="KW-1003">Cell membrane</keyword>
<keyword evidence="13 16" id="KW-0472">Membrane</keyword>
<reference evidence="24" key="1">
    <citation type="journal article" date="2019" name="Int. J. Syst. Evol. Microbiol.">
        <title>The Global Catalogue of Microorganisms (GCM) 10K type strain sequencing project: providing services to taxonomists for standard genome sequencing and annotation.</title>
        <authorList>
            <consortium name="The Broad Institute Genomics Platform"/>
            <consortium name="The Broad Institute Genome Sequencing Center for Infectious Disease"/>
            <person name="Wu L."/>
            <person name="Ma J."/>
        </authorList>
    </citation>
    <scope>NUCLEOTIDE SEQUENCE [LARGE SCALE GENOMIC DNA]</scope>
    <source>
        <strain evidence="24">JCM 16673</strain>
    </source>
</reference>
<feature type="modified residue" description="4-aspartylphosphate" evidence="15">
    <location>
        <position position="984"/>
    </location>
</feature>
<dbReference type="InterPro" id="IPR003660">
    <property type="entry name" value="HAMP_dom"/>
</dbReference>
<dbReference type="PROSITE" id="PS50885">
    <property type="entry name" value="HAMP"/>
    <property type="match status" value="1"/>
</dbReference>
<feature type="modified residue" description="4-aspartylphosphate" evidence="15">
    <location>
        <position position="839"/>
    </location>
</feature>
<dbReference type="Gene3D" id="3.30.565.10">
    <property type="entry name" value="Histidine kinase-like ATPase, C-terminal domain"/>
    <property type="match status" value="1"/>
</dbReference>
<dbReference type="SUPFAM" id="SSF55785">
    <property type="entry name" value="PYP-like sensor domain (PAS domain)"/>
    <property type="match status" value="2"/>
</dbReference>